<name>A0A3S5BV23_9PLAT</name>
<evidence type="ECO:0000313" key="2">
    <source>
        <dbReference type="Proteomes" id="UP000784294"/>
    </source>
</evidence>
<proteinExistence type="predicted"/>
<evidence type="ECO:0000313" key="1">
    <source>
        <dbReference type="EMBL" id="VEL41336.1"/>
    </source>
</evidence>
<organism evidence="1 2">
    <name type="scientific">Protopolystoma xenopodis</name>
    <dbReference type="NCBI Taxonomy" id="117903"/>
    <lineage>
        <taxon>Eukaryota</taxon>
        <taxon>Metazoa</taxon>
        <taxon>Spiralia</taxon>
        <taxon>Lophotrochozoa</taxon>
        <taxon>Platyhelminthes</taxon>
        <taxon>Monogenea</taxon>
        <taxon>Polyopisthocotylea</taxon>
        <taxon>Polystomatidea</taxon>
        <taxon>Polystomatidae</taxon>
        <taxon>Protopolystoma</taxon>
    </lineage>
</organism>
<dbReference type="AlphaFoldDB" id="A0A3S5BV23"/>
<protein>
    <submittedName>
        <fullName evidence="1">Uncharacterized protein</fullName>
    </submittedName>
</protein>
<dbReference type="EMBL" id="CAAALY010268873">
    <property type="protein sequence ID" value="VEL41336.1"/>
    <property type="molecule type" value="Genomic_DNA"/>
</dbReference>
<comment type="caution">
    <text evidence="1">The sequence shown here is derived from an EMBL/GenBank/DDBJ whole genome shotgun (WGS) entry which is preliminary data.</text>
</comment>
<sequence length="138" mass="15345">MLVERMDPNIILQVSETAQYVALSQMHLNFAAETINPHPDGGDPSVEFRGGEAWRQMTTGGSDQNLVIYEITEFPRFADTLSTNNVHSYHLMFSIPISLHLSHSSILSSSIHLRSYPLPMPQIPHSISSIILLSSDIS</sequence>
<accession>A0A3S5BV23</accession>
<gene>
    <name evidence="1" type="ORF">PXEA_LOCUS34776</name>
</gene>
<reference evidence="1" key="1">
    <citation type="submission" date="2018-11" db="EMBL/GenBank/DDBJ databases">
        <authorList>
            <consortium name="Pathogen Informatics"/>
        </authorList>
    </citation>
    <scope>NUCLEOTIDE SEQUENCE</scope>
</reference>
<dbReference type="Proteomes" id="UP000784294">
    <property type="component" value="Unassembled WGS sequence"/>
</dbReference>
<keyword evidence="2" id="KW-1185">Reference proteome</keyword>